<dbReference type="SUPFAM" id="SSF53850">
    <property type="entry name" value="Periplasmic binding protein-like II"/>
    <property type="match status" value="1"/>
</dbReference>
<dbReference type="CDD" id="cd13692">
    <property type="entry name" value="PBP2_BztA"/>
    <property type="match status" value="1"/>
</dbReference>
<comment type="caution">
    <text evidence="6">The sequence shown here is derived from an EMBL/GenBank/DDBJ whole genome shotgun (WGS) entry which is preliminary data.</text>
</comment>
<gene>
    <name evidence="6" type="ORF">CH339_01115</name>
</gene>
<evidence type="ECO:0000256" key="1">
    <source>
        <dbReference type="ARBA" id="ARBA00010333"/>
    </source>
</evidence>
<keyword evidence="7" id="KW-1185">Reference proteome</keyword>
<evidence type="ECO:0000313" key="6">
    <source>
        <dbReference type="EMBL" id="RAI30158.1"/>
    </source>
</evidence>
<protein>
    <submittedName>
        <fullName evidence="6">Amino acid ABC transporter substrate-binding protein</fullName>
    </submittedName>
</protein>
<dbReference type="Pfam" id="PF00497">
    <property type="entry name" value="SBP_bac_3"/>
    <property type="match status" value="1"/>
</dbReference>
<accession>A0A327K417</accession>
<dbReference type="AlphaFoldDB" id="A0A327K417"/>
<comment type="similarity">
    <text evidence="1">Belongs to the bacterial solute-binding protein 3 family.</text>
</comment>
<keyword evidence="3 4" id="KW-0732">Signal</keyword>
<evidence type="ECO:0000256" key="3">
    <source>
        <dbReference type="ARBA" id="ARBA00022729"/>
    </source>
</evidence>
<dbReference type="RefSeq" id="WP_111432413.1">
    <property type="nucleotide sequence ID" value="NZ_JACIGG010000001.1"/>
</dbReference>
<dbReference type="SMART" id="SM00062">
    <property type="entry name" value="PBPb"/>
    <property type="match status" value="1"/>
</dbReference>
<feature type="signal peptide" evidence="4">
    <location>
        <begin position="1"/>
        <end position="32"/>
    </location>
</feature>
<organism evidence="6 7">
    <name type="scientific">Rhodobium orientis</name>
    <dbReference type="NCBI Taxonomy" id="34017"/>
    <lineage>
        <taxon>Bacteria</taxon>
        <taxon>Pseudomonadati</taxon>
        <taxon>Pseudomonadota</taxon>
        <taxon>Alphaproteobacteria</taxon>
        <taxon>Hyphomicrobiales</taxon>
        <taxon>Rhodobiaceae</taxon>
        <taxon>Rhodobium</taxon>
    </lineage>
</organism>
<proteinExistence type="inferred from homology"/>
<evidence type="ECO:0000256" key="2">
    <source>
        <dbReference type="ARBA" id="ARBA00022448"/>
    </source>
</evidence>
<dbReference type="Proteomes" id="UP000249299">
    <property type="component" value="Unassembled WGS sequence"/>
</dbReference>
<dbReference type="InterPro" id="IPR051455">
    <property type="entry name" value="Bact_solute-bind_prot3"/>
</dbReference>
<dbReference type="Gene3D" id="3.40.190.10">
    <property type="entry name" value="Periplasmic binding protein-like II"/>
    <property type="match status" value="2"/>
</dbReference>
<reference evidence="6 7" key="1">
    <citation type="submission" date="2017-07" db="EMBL/GenBank/DDBJ databases">
        <title>Draft Genome Sequences of Select Purple Nonsulfur Bacteria.</title>
        <authorList>
            <person name="Lasarre B."/>
            <person name="Mckinlay J.B."/>
        </authorList>
    </citation>
    <scope>NUCLEOTIDE SEQUENCE [LARGE SCALE GENOMIC DNA]</scope>
    <source>
        <strain evidence="6 7">DSM 11290</strain>
    </source>
</reference>
<evidence type="ECO:0000313" key="7">
    <source>
        <dbReference type="Proteomes" id="UP000249299"/>
    </source>
</evidence>
<dbReference type="OrthoDB" id="9777941at2"/>
<evidence type="ECO:0000259" key="5">
    <source>
        <dbReference type="SMART" id="SM00062"/>
    </source>
</evidence>
<dbReference type="InterPro" id="IPR001638">
    <property type="entry name" value="Solute-binding_3/MltF_N"/>
</dbReference>
<dbReference type="PANTHER" id="PTHR30085:SF7">
    <property type="entry name" value="AMINO-ACID ABC TRANSPORTER-BINDING PROTEIN YHDW-RELATED"/>
    <property type="match status" value="1"/>
</dbReference>
<evidence type="ECO:0000256" key="4">
    <source>
        <dbReference type="SAM" id="SignalP"/>
    </source>
</evidence>
<dbReference type="GO" id="GO:0006865">
    <property type="term" value="P:amino acid transport"/>
    <property type="evidence" value="ECO:0007669"/>
    <property type="project" value="TreeGrafter"/>
</dbReference>
<sequence length="349" mass="37593">MLSTLQSASRRAALLLTVAVGSCLAASSIANAGTTLDAVKERGVLKCGTSIDVPGFGYPDSDGVLHGMDVDYCKAVAAAVLGDATKVDFIPLTTQTRFPALQSGEVDVLFRQVTTTFTRDTSLGFLSGPYTVIDGQGMMVPKSLGVTKATELNGATVCVTPGSNSELNIGDFFRAHNMEFTSIAMDSFDDMRRAFFSGRCDVFTSDRTYLGSIRVLSKNPDDFVVLNDVIAKSPLAPVVRQGDDEWYNIIRWVVYAPMIAEEVGVTSENVDEMLASSSSPRVQRLLGKQEGLAKGLGLSDDWAYNIVKMVGNYAELYDQNLGMKSAIKLDRGANNLYLNGGLLYPPPFL</sequence>
<dbReference type="PANTHER" id="PTHR30085">
    <property type="entry name" value="AMINO ACID ABC TRANSPORTER PERMEASE"/>
    <property type="match status" value="1"/>
</dbReference>
<feature type="chain" id="PRO_5016411724" evidence="4">
    <location>
        <begin position="33"/>
        <end position="349"/>
    </location>
</feature>
<feature type="domain" description="Solute-binding protein family 3/N-terminal" evidence="5">
    <location>
        <begin position="44"/>
        <end position="273"/>
    </location>
</feature>
<keyword evidence="2" id="KW-0813">Transport</keyword>
<name>A0A327K417_9HYPH</name>
<dbReference type="EMBL" id="NPEV01000001">
    <property type="protein sequence ID" value="RAI30158.1"/>
    <property type="molecule type" value="Genomic_DNA"/>
</dbReference>